<gene>
    <name evidence="2" type="ORF">GSY63_08595</name>
</gene>
<dbReference type="InterPro" id="IPR021428">
    <property type="entry name" value="DUF3078"/>
</dbReference>
<dbReference type="EMBL" id="WWEO01000041">
    <property type="protein sequence ID" value="NCD69411.1"/>
    <property type="molecule type" value="Genomic_DNA"/>
</dbReference>
<keyword evidence="3" id="KW-1185">Reference proteome</keyword>
<evidence type="ECO:0000313" key="2">
    <source>
        <dbReference type="EMBL" id="NCD69411.1"/>
    </source>
</evidence>
<reference evidence="2" key="1">
    <citation type="submission" date="2020-01" db="EMBL/GenBank/DDBJ databases">
        <authorList>
            <person name="Seo Y.L."/>
        </authorList>
    </citation>
    <scope>NUCLEOTIDE SEQUENCE</scope>
    <source>
        <strain evidence="2">R11</strain>
    </source>
</reference>
<dbReference type="Proteomes" id="UP000638732">
    <property type="component" value="Unassembled WGS sequence"/>
</dbReference>
<keyword evidence="1" id="KW-0732">Signal</keyword>
<proteinExistence type="predicted"/>
<comment type="caution">
    <text evidence="2">The sequence shown here is derived from an EMBL/GenBank/DDBJ whole genome shotgun (WGS) entry which is preliminary data.</text>
</comment>
<accession>A0A965ZGU2</accession>
<protein>
    <submittedName>
        <fullName evidence="2">DUF3078 domain-containing protein</fullName>
    </submittedName>
</protein>
<dbReference type="RefSeq" id="WP_166585382.1">
    <property type="nucleotide sequence ID" value="NZ_WWEO01000041.1"/>
</dbReference>
<evidence type="ECO:0000256" key="1">
    <source>
        <dbReference type="SAM" id="SignalP"/>
    </source>
</evidence>
<sequence length="367" mass="41684">MFKRVFTSLLFLFTVITLQSRAQVTDSLQHHIDSLQRADSLRRIDSLAKLDTVKIDTGVLNKYRIDLRRFKLPVVTKPFTIEQNLVPVGLLDYKVSYWRKWITFGINLNQTAFSNNWSGGGVNSLAIGGNFDYKTEYNKAPFDYTSELLLLYGKSHNKGQTARKTNDRIFFDNKIATQLSKTWYFFGSVSFESQFDKGFQYDDTGTLPGYPLLISNFMSPGYVTESLGFEYKPNKVFDLRLGTGTARQTFVLDTTLYRNLPQNDPNNPTSYGVKKGHTFLNELAFQAVAVYDKDIMPNVHLNTRYALFIPYGRSLENIDHRIDAVLTAKVNKLIAVTINATALYDKDTAPKIQGSEGLALGVIYKFP</sequence>
<name>A0A965ZGU2_9SPHI</name>
<dbReference type="AlphaFoldDB" id="A0A965ZGU2"/>
<feature type="chain" id="PRO_5037247365" evidence="1">
    <location>
        <begin position="23"/>
        <end position="367"/>
    </location>
</feature>
<evidence type="ECO:0000313" key="3">
    <source>
        <dbReference type="Proteomes" id="UP000638732"/>
    </source>
</evidence>
<feature type="signal peptide" evidence="1">
    <location>
        <begin position="1"/>
        <end position="22"/>
    </location>
</feature>
<reference evidence="2" key="2">
    <citation type="submission" date="2020-10" db="EMBL/GenBank/DDBJ databases">
        <title>Mucilaginibacter sp. nov., isolated from soil.</title>
        <authorList>
            <person name="Jeon C.O."/>
        </authorList>
    </citation>
    <scope>NUCLEOTIDE SEQUENCE</scope>
    <source>
        <strain evidence="2">R11</strain>
    </source>
</reference>
<organism evidence="2 3">
    <name type="scientific">Mucilaginibacter agri</name>
    <dbReference type="NCBI Taxonomy" id="2695265"/>
    <lineage>
        <taxon>Bacteria</taxon>
        <taxon>Pseudomonadati</taxon>
        <taxon>Bacteroidota</taxon>
        <taxon>Sphingobacteriia</taxon>
        <taxon>Sphingobacteriales</taxon>
        <taxon>Sphingobacteriaceae</taxon>
        <taxon>Mucilaginibacter</taxon>
    </lineage>
</organism>
<dbReference type="Pfam" id="PF11276">
    <property type="entry name" value="DUF3078"/>
    <property type="match status" value="1"/>
</dbReference>